<dbReference type="Proteomes" id="UP000812077">
    <property type="component" value="Unassembled WGS sequence"/>
</dbReference>
<name>A0ABS6Y1V3_9BACT</name>
<proteinExistence type="predicted"/>
<keyword evidence="1" id="KW-0472">Membrane</keyword>
<reference evidence="2 3" key="1">
    <citation type="submission" date="2021-07" db="EMBL/GenBank/DDBJ databases">
        <title>Genomic diversity and antimicrobial resistance of Prevotella spp. isolated from chronic lung disease airways.</title>
        <authorList>
            <person name="Webb K.A."/>
            <person name="Olagoke O.S."/>
            <person name="Baird T."/>
            <person name="Neill J."/>
            <person name="Pham A."/>
            <person name="Wells T.J."/>
            <person name="Ramsay K.A."/>
            <person name="Bell S.C."/>
            <person name="Sarovich D.S."/>
            <person name="Price E.P."/>
        </authorList>
    </citation>
    <scope>NUCLEOTIDE SEQUENCE [LARGE SCALE GENOMIC DNA]</scope>
    <source>
        <strain evidence="2 3">SCHI0027.S.6</strain>
    </source>
</reference>
<accession>A0ABS6Y1V3</accession>
<keyword evidence="1" id="KW-1133">Transmembrane helix</keyword>
<sequence length="158" mass="18153">MESILWSQGASPTESSTFVINGTIKREKYSESNQKAYDKLISMSELPILHPNITNLLYKRGLISSYQTKIAYKKGDGIFFKSIYKSLDEAGRNIPYMFYCQTDNIDEAYAIFCRDSQMAGREIYESEGKMLKLIFNLNKYTLISISLIIIAIIWKIIS</sequence>
<evidence type="ECO:0000313" key="3">
    <source>
        <dbReference type="Proteomes" id="UP000812077"/>
    </source>
</evidence>
<organism evidence="2 3">
    <name type="scientific">Prevotella melaninogenica</name>
    <dbReference type="NCBI Taxonomy" id="28132"/>
    <lineage>
        <taxon>Bacteria</taxon>
        <taxon>Pseudomonadati</taxon>
        <taxon>Bacteroidota</taxon>
        <taxon>Bacteroidia</taxon>
        <taxon>Bacteroidales</taxon>
        <taxon>Prevotellaceae</taxon>
        <taxon>Prevotella</taxon>
    </lineage>
</organism>
<keyword evidence="1" id="KW-0812">Transmembrane</keyword>
<dbReference type="EMBL" id="JAHXCP010000001">
    <property type="protein sequence ID" value="MBW4753466.1"/>
    <property type="molecule type" value="Genomic_DNA"/>
</dbReference>
<keyword evidence="3" id="KW-1185">Reference proteome</keyword>
<comment type="caution">
    <text evidence="2">The sequence shown here is derived from an EMBL/GenBank/DDBJ whole genome shotgun (WGS) entry which is preliminary data.</text>
</comment>
<evidence type="ECO:0000256" key="1">
    <source>
        <dbReference type="SAM" id="Phobius"/>
    </source>
</evidence>
<protein>
    <submittedName>
        <fullName evidence="2">Uncharacterized protein</fullName>
    </submittedName>
</protein>
<dbReference type="RefSeq" id="WP_219432396.1">
    <property type="nucleotide sequence ID" value="NZ_CAURHI010000014.1"/>
</dbReference>
<feature type="transmembrane region" description="Helical" evidence="1">
    <location>
        <begin position="140"/>
        <end position="157"/>
    </location>
</feature>
<evidence type="ECO:0000313" key="2">
    <source>
        <dbReference type="EMBL" id="MBW4753466.1"/>
    </source>
</evidence>
<gene>
    <name evidence="2" type="ORF">KZO77_00240</name>
</gene>